<organism evidence="15 16">
    <name type="scientific">Catenuloplanes niger</name>
    <dbReference type="NCBI Taxonomy" id="587534"/>
    <lineage>
        <taxon>Bacteria</taxon>
        <taxon>Bacillati</taxon>
        <taxon>Actinomycetota</taxon>
        <taxon>Actinomycetes</taxon>
        <taxon>Micromonosporales</taxon>
        <taxon>Micromonosporaceae</taxon>
        <taxon>Catenuloplanes</taxon>
    </lineage>
</organism>
<dbReference type="Pfam" id="PF01025">
    <property type="entry name" value="GrpE"/>
    <property type="match status" value="1"/>
</dbReference>
<keyword evidence="13" id="KW-0175">Coiled coil</keyword>
<evidence type="ECO:0000256" key="12">
    <source>
        <dbReference type="RuleBase" id="RU004478"/>
    </source>
</evidence>
<evidence type="ECO:0000256" key="3">
    <source>
        <dbReference type="ARBA" id="ARBA00011738"/>
    </source>
</evidence>
<evidence type="ECO:0000256" key="1">
    <source>
        <dbReference type="ARBA" id="ARBA00004496"/>
    </source>
</evidence>
<name>A0AAE3ZPR3_9ACTN</name>
<evidence type="ECO:0000256" key="8">
    <source>
        <dbReference type="ARBA" id="ARBA00072274"/>
    </source>
</evidence>
<dbReference type="GO" id="GO:0000774">
    <property type="term" value="F:adenyl-nucleotide exchange factor activity"/>
    <property type="evidence" value="ECO:0007669"/>
    <property type="project" value="InterPro"/>
</dbReference>
<keyword evidence="5 10" id="KW-0346">Stress response</keyword>
<dbReference type="Gene3D" id="3.90.20.20">
    <property type="match status" value="1"/>
</dbReference>
<dbReference type="SUPFAM" id="SSF58014">
    <property type="entry name" value="Coiled-coil domain of nucleotide exchange factor GrpE"/>
    <property type="match status" value="1"/>
</dbReference>
<evidence type="ECO:0000256" key="4">
    <source>
        <dbReference type="ARBA" id="ARBA00022490"/>
    </source>
</evidence>
<comment type="caution">
    <text evidence="15">The sequence shown here is derived from an EMBL/GenBank/DDBJ whole genome shotgun (WGS) entry which is preliminary data.</text>
</comment>
<dbReference type="GO" id="GO:0005737">
    <property type="term" value="C:cytoplasm"/>
    <property type="evidence" value="ECO:0007669"/>
    <property type="project" value="UniProtKB-SubCell"/>
</dbReference>
<dbReference type="HAMAP" id="MF_01151">
    <property type="entry name" value="GrpE"/>
    <property type="match status" value="1"/>
</dbReference>
<dbReference type="PANTHER" id="PTHR21237:SF23">
    <property type="entry name" value="GRPE PROTEIN HOMOLOG, MITOCHONDRIAL"/>
    <property type="match status" value="1"/>
</dbReference>
<feature type="compositionally biased region" description="Acidic residues" evidence="14">
    <location>
        <begin position="55"/>
        <end position="64"/>
    </location>
</feature>
<feature type="coiled-coil region" evidence="13">
    <location>
        <begin position="108"/>
        <end position="142"/>
    </location>
</feature>
<comment type="similarity">
    <text evidence="2 10 12">Belongs to the GrpE family.</text>
</comment>
<dbReference type="InterPro" id="IPR009012">
    <property type="entry name" value="GrpE_head"/>
</dbReference>
<dbReference type="InterPro" id="IPR000740">
    <property type="entry name" value="GrpE"/>
</dbReference>
<dbReference type="GO" id="GO:0051082">
    <property type="term" value="F:unfolded protein binding"/>
    <property type="evidence" value="ECO:0007669"/>
    <property type="project" value="TreeGrafter"/>
</dbReference>
<comment type="function">
    <text evidence="7 10 11">Participates actively in the response to hyperosmotic and heat shock by preventing the aggregation of stress-denatured proteins, in association with DnaK and GrpE. It is the nucleotide exchange factor for DnaK and may function as a thermosensor. Unfolded proteins bind initially to DnaJ; upon interaction with the DnaJ-bound protein, DnaK hydrolyzes its bound ATP, resulting in the formation of a stable complex. GrpE releases ADP from DnaK; ATP binding to DnaK triggers the release of the substrate protein, thus completing the reaction cycle. Several rounds of ATP-dependent interactions between DnaJ, DnaK and GrpE are required for fully efficient folding.</text>
</comment>
<dbReference type="InterPro" id="IPR013805">
    <property type="entry name" value="GrpE_CC"/>
</dbReference>
<dbReference type="Gene3D" id="2.30.22.10">
    <property type="entry name" value="Head domain of nucleotide exchange factor GrpE"/>
    <property type="match status" value="1"/>
</dbReference>
<dbReference type="CDD" id="cd00446">
    <property type="entry name" value="GrpE"/>
    <property type="match status" value="1"/>
</dbReference>
<dbReference type="PANTHER" id="PTHR21237">
    <property type="entry name" value="GRPE PROTEIN"/>
    <property type="match status" value="1"/>
</dbReference>
<dbReference type="SUPFAM" id="SSF51064">
    <property type="entry name" value="Head domain of nucleotide exchange factor GrpE"/>
    <property type="match status" value="1"/>
</dbReference>
<dbReference type="GO" id="GO:0006457">
    <property type="term" value="P:protein folding"/>
    <property type="evidence" value="ECO:0007669"/>
    <property type="project" value="InterPro"/>
</dbReference>
<accession>A0AAE3ZPR3</accession>
<dbReference type="PROSITE" id="PS01071">
    <property type="entry name" value="GRPE"/>
    <property type="match status" value="1"/>
</dbReference>
<reference evidence="15 16" key="1">
    <citation type="submission" date="2023-07" db="EMBL/GenBank/DDBJ databases">
        <title>Sequencing the genomes of 1000 actinobacteria strains.</title>
        <authorList>
            <person name="Klenk H.-P."/>
        </authorList>
    </citation>
    <scope>NUCLEOTIDE SEQUENCE [LARGE SCALE GENOMIC DNA]</scope>
    <source>
        <strain evidence="15 16">DSM 44711</strain>
    </source>
</reference>
<comment type="subunit">
    <text evidence="3 10">Homodimer.</text>
</comment>
<evidence type="ECO:0000256" key="10">
    <source>
        <dbReference type="HAMAP-Rule" id="MF_01151"/>
    </source>
</evidence>
<evidence type="ECO:0000256" key="11">
    <source>
        <dbReference type="RuleBase" id="RU000639"/>
    </source>
</evidence>
<evidence type="ECO:0000256" key="13">
    <source>
        <dbReference type="SAM" id="Coils"/>
    </source>
</evidence>
<dbReference type="NCBIfam" id="NF010761">
    <property type="entry name" value="PRK14164.1"/>
    <property type="match status" value="1"/>
</dbReference>
<evidence type="ECO:0000256" key="2">
    <source>
        <dbReference type="ARBA" id="ARBA00009054"/>
    </source>
</evidence>
<evidence type="ECO:0000256" key="7">
    <source>
        <dbReference type="ARBA" id="ARBA00053401"/>
    </source>
</evidence>
<evidence type="ECO:0000256" key="9">
    <source>
        <dbReference type="ARBA" id="ARBA00076414"/>
    </source>
</evidence>
<dbReference type="RefSeq" id="WP_310415956.1">
    <property type="nucleotide sequence ID" value="NZ_JAVDYC010000001.1"/>
</dbReference>
<feature type="region of interest" description="Disordered" evidence="14">
    <location>
        <begin position="1"/>
        <end position="108"/>
    </location>
</feature>
<sequence length="248" mass="26988">MTDEQQKPGDTAGSSAERERSGEGTERVVIRDRRKIDPSVAKHGAKKPEKAEAPEVLEPDEVLDAEPATDAKDAEEAPAAEEKSESKEEKEERVGKHAAPTPPLSAELEALRTEVEDRTRDLQRVTAEYANYRKRVERDRAAASEQATGSVLSALLPVLDDLDRAREHGDLVGPFASVAEQLQAALGKFGLTAFGEKGDPFDPNRHEAVAHLTSAEVTETTCIDVMRRGYSLGDRLLRPAMVAVADPE</sequence>
<evidence type="ECO:0000256" key="14">
    <source>
        <dbReference type="SAM" id="MobiDB-lite"/>
    </source>
</evidence>
<comment type="subcellular location">
    <subcellularLocation>
        <location evidence="1 10">Cytoplasm</location>
    </subcellularLocation>
</comment>
<evidence type="ECO:0000313" key="16">
    <source>
        <dbReference type="Proteomes" id="UP001183629"/>
    </source>
</evidence>
<gene>
    <name evidence="10" type="primary">grpE</name>
    <name evidence="15" type="ORF">J2S44_003927</name>
</gene>
<protein>
    <recommendedName>
        <fullName evidence="8 10">Protein GrpE</fullName>
    </recommendedName>
    <alternativeName>
        <fullName evidence="9 10">HSP-70 cofactor</fullName>
    </alternativeName>
</protein>
<feature type="compositionally biased region" description="Basic and acidic residues" evidence="14">
    <location>
        <begin position="69"/>
        <end position="95"/>
    </location>
</feature>
<evidence type="ECO:0000256" key="6">
    <source>
        <dbReference type="ARBA" id="ARBA00023186"/>
    </source>
</evidence>
<keyword evidence="16" id="KW-1185">Reference proteome</keyword>
<dbReference type="AlphaFoldDB" id="A0AAE3ZPR3"/>
<dbReference type="PRINTS" id="PR00773">
    <property type="entry name" value="GRPEPROTEIN"/>
</dbReference>
<dbReference type="GO" id="GO:0051087">
    <property type="term" value="F:protein-folding chaperone binding"/>
    <property type="evidence" value="ECO:0007669"/>
    <property type="project" value="InterPro"/>
</dbReference>
<dbReference type="GO" id="GO:0042803">
    <property type="term" value="F:protein homodimerization activity"/>
    <property type="evidence" value="ECO:0007669"/>
    <property type="project" value="InterPro"/>
</dbReference>
<keyword evidence="6 10" id="KW-0143">Chaperone</keyword>
<proteinExistence type="inferred from homology"/>
<feature type="compositionally biased region" description="Basic and acidic residues" evidence="14">
    <location>
        <begin position="16"/>
        <end position="37"/>
    </location>
</feature>
<dbReference type="FunFam" id="2.30.22.10:FF:000001">
    <property type="entry name" value="Protein GrpE"/>
    <property type="match status" value="1"/>
</dbReference>
<evidence type="ECO:0000313" key="15">
    <source>
        <dbReference type="EMBL" id="MDR7323677.1"/>
    </source>
</evidence>
<dbReference type="EMBL" id="JAVDYC010000001">
    <property type="protein sequence ID" value="MDR7323677.1"/>
    <property type="molecule type" value="Genomic_DNA"/>
</dbReference>
<evidence type="ECO:0000256" key="5">
    <source>
        <dbReference type="ARBA" id="ARBA00023016"/>
    </source>
</evidence>
<dbReference type="Proteomes" id="UP001183629">
    <property type="component" value="Unassembled WGS sequence"/>
</dbReference>
<keyword evidence="4 10" id="KW-0963">Cytoplasm</keyword>